<sequence>MGATILSREEAIRVLTEAKRWGGVVNLGESGTTYPASELLTILSLSEVGKEPFQIVRNPDGALVRVKNSSCHSVS</sequence>
<organism evidence="1 2">
    <name type="scientific">Candidatus Woykebacteria bacterium RIFCSPHIGHO2_12_FULL_45_10</name>
    <dbReference type="NCBI Taxonomy" id="1802603"/>
    <lineage>
        <taxon>Bacteria</taxon>
        <taxon>Candidatus Woykeibacteriota</taxon>
    </lineage>
</organism>
<comment type="caution">
    <text evidence="1">The sequence shown here is derived from an EMBL/GenBank/DDBJ whole genome shotgun (WGS) entry which is preliminary data.</text>
</comment>
<reference evidence="1 2" key="1">
    <citation type="journal article" date="2016" name="Nat. Commun.">
        <title>Thousands of microbial genomes shed light on interconnected biogeochemical processes in an aquifer system.</title>
        <authorList>
            <person name="Anantharaman K."/>
            <person name="Brown C.T."/>
            <person name="Hug L.A."/>
            <person name="Sharon I."/>
            <person name="Castelle C.J."/>
            <person name="Probst A.J."/>
            <person name="Thomas B.C."/>
            <person name="Singh A."/>
            <person name="Wilkins M.J."/>
            <person name="Karaoz U."/>
            <person name="Brodie E.L."/>
            <person name="Williams K.H."/>
            <person name="Hubbard S.S."/>
            <person name="Banfield J.F."/>
        </authorList>
    </citation>
    <scope>NUCLEOTIDE SEQUENCE [LARGE SCALE GENOMIC DNA]</scope>
</reference>
<accession>A0A1G1WPS5</accession>
<dbReference type="EMBL" id="MHCZ01000021">
    <property type="protein sequence ID" value="OGY29738.1"/>
    <property type="molecule type" value="Genomic_DNA"/>
</dbReference>
<proteinExistence type="predicted"/>
<evidence type="ECO:0000313" key="2">
    <source>
        <dbReference type="Proteomes" id="UP000178068"/>
    </source>
</evidence>
<gene>
    <name evidence="1" type="ORF">A3F35_00225</name>
</gene>
<dbReference type="AlphaFoldDB" id="A0A1G1WPS5"/>
<name>A0A1G1WPS5_9BACT</name>
<dbReference type="STRING" id="1802603.A3F35_00225"/>
<dbReference type="Proteomes" id="UP000178068">
    <property type="component" value="Unassembled WGS sequence"/>
</dbReference>
<evidence type="ECO:0000313" key="1">
    <source>
        <dbReference type="EMBL" id="OGY29738.1"/>
    </source>
</evidence>
<protein>
    <submittedName>
        <fullName evidence="1">Uncharacterized protein</fullName>
    </submittedName>
</protein>